<dbReference type="InterPro" id="IPR020845">
    <property type="entry name" value="AMP-binding_CS"/>
</dbReference>
<dbReference type="NCBIfam" id="TIGR01733">
    <property type="entry name" value="AA-adenyl-dom"/>
    <property type="match status" value="1"/>
</dbReference>
<dbReference type="Pfam" id="PF13193">
    <property type="entry name" value="AMP-binding_C"/>
    <property type="match status" value="1"/>
</dbReference>
<dbReference type="STRING" id="670482.SAMN04488542_104160"/>
<dbReference type="Pfam" id="PF00668">
    <property type="entry name" value="Condensation"/>
    <property type="match status" value="1"/>
</dbReference>
<evidence type="ECO:0000256" key="1">
    <source>
        <dbReference type="ARBA" id="ARBA00001957"/>
    </source>
</evidence>
<name>A0A1G7HGI4_9BACL</name>
<dbReference type="InterPro" id="IPR000873">
    <property type="entry name" value="AMP-dep_synth/lig_dom"/>
</dbReference>
<sequence length="1092" mass="124139">MLATYYSHNQLDYPKEKCVHTLFEEIAALRQDDIAVTCDIESLTYKELDSYSNQLANYLVEIGVSNEKSVCLCMDHSIWLLVSIIAVLKTGGNYVPIDPSYPSERINYILNDTKASVVITLPENTQIMPDGNYTIIEIGKNWTGFLSGNDTLVGNIHTSGNTACIIYTSGSTGRPKGVLITHQNLVALAYAGSKEFGLSEKDCFLQVASTSFSAALEELYPALLSGSRIVYSCDRKSLSSIHELINIVQRNQVTVFEVTTAHWHELNEEIVNNNLRLSDSLRLVIMGGERAIEKHYNNWKKQNIELIHVYGPTETTATATYFKCNNYTSKNTENLEWRLPIGKAIANLEVYVLDDNLDPVPQGTHGELYVGGDLVTNGYLNQAILTAEKFLPNPFSKKLGDRMYKTGDNVMVLPDGNLEFLDRKDKQVKIRGFRIELSEIEFTIEKHSSVKQALLLIHDKVNGDKQMIAFILPAERQMIIDIPEIREFVAKYLPSYMVPEFFIVVEKFPLTNNGKIDHKAVLSLFTDYNYSFAQIQPRNKMEQTLLEIWKNYMGITQFGVTDSFYEIGGNSIIAGRITAAIRSSLGVNLLPSLIFQKVTIEALSEHLLNQTLSQVEEEFRVIAKVKKKVQLISKTLTDQLGLNIKGLASVSQNGIWIISKMNVPKHLYNEPWILKMRGTLNEKALERAIQTIIQRHEILQGKLTSLDGQPLIILGNESYSFNKVIANEDKARELIKSEVIQPFDLMEGGLIRTTLYQISKERFFLLFNFHHIIFDGLSMNLLLKELSILYKAFSESQNNPLPSLEVQYTDYAFWQRHRLKGDELFNKQQFWKEQLQNLDEIISFPSDFSRPEILSYLGKNMVISLSESETNSILNICRRNEMTLFVYLLAAFKILICHETKKNDIVIGTPVNGRNYSAFEPLIGLFINMLPIRSEINCNDSILQLMNNIKLECLKAFNNQDITFDQIVEAVNPGRSRNLHPIFQILFELEEDPLQGIEDSTELSFIGIEDIPTNTAKYDVAVVNKLYGERLEISLTYSSDLFSEKTMRKILNSYYFIILCISEIGSEKLAEFTVNEVMKKSLKSEVDTDVGY</sequence>
<dbReference type="InterPro" id="IPR025110">
    <property type="entry name" value="AMP-bd_C"/>
</dbReference>
<dbReference type="RefSeq" id="WP_091227574.1">
    <property type="nucleotide sequence ID" value="NZ_FNBG01000004.1"/>
</dbReference>
<comment type="similarity">
    <text evidence="2">Belongs to the ATP-dependent AMP-binding enzyme family.</text>
</comment>
<dbReference type="Proteomes" id="UP000198972">
    <property type="component" value="Unassembled WGS sequence"/>
</dbReference>
<dbReference type="PANTHER" id="PTHR45527:SF1">
    <property type="entry name" value="FATTY ACID SYNTHASE"/>
    <property type="match status" value="1"/>
</dbReference>
<dbReference type="OrthoDB" id="9765680at2"/>
<dbReference type="Pfam" id="PF00501">
    <property type="entry name" value="AMP-binding"/>
    <property type="match status" value="1"/>
</dbReference>
<dbReference type="Pfam" id="PF00550">
    <property type="entry name" value="PP-binding"/>
    <property type="match status" value="1"/>
</dbReference>
<evidence type="ECO:0000256" key="2">
    <source>
        <dbReference type="ARBA" id="ARBA00006432"/>
    </source>
</evidence>
<dbReference type="PROSITE" id="PS50075">
    <property type="entry name" value="CARRIER"/>
    <property type="match status" value="1"/>
</dbReference>
<dbReference type="InterPro" id="IPR045851">
    <property type="entry name" value="AMP-bd_C_sf"/>
</dbReference>
<dbReference type="InterPro" id="IPR023213">
    <property type="entry name" value="CAT-like_dom_sf"/>
</dbReference>
<dbReference type="PROSITE" id="PS00455">
    <property type="entry name" value="AMP_BINDING"/>
    <property type="match status" value="1"/>
</dbReference>
<dbReference type="Gene3D" id="3.30.559.30">
    <property type="entry name" value="Nonribosomal peptide synthetase, condensation domain"/>
    <property type="match status" value="1"/>
</dbReference>
<reference evidence="7 8" key="1">
    <citation type="submission" date="2016-10" db="EMBL/GenBank/DDBJ databases">
        <authorList>
            <person name="de Groot N.N."/>
        </authorList>
    </citation>
    <scope>NUCLEOTIDE SEQUENCE [LARGE SCALE GENOMIC DNA]</scope>
    <source>
        <strain evidence="7 8">DSM 28129</strain>
    </source>
</reference>
<dbReference type="GO" id="GO:0044550">
    <property type="term" value="P:secondary metabolite biosynthetic process"/>
    <property type="evidence" value="ECO:0007669"/>
    <property type="project" value="TreeGrafter"/>
</dbReference>
<evidence type="ECO:0000259" key="6">
    <source>
        <dbReference type="PROSITE" id="PS50075"/>
    </source>
</evidence>
<keyword evidence="5" id="KW-0511">Multifunctional enzyme</keyword>
<dbReference type="CDD" id="cd19531">
    <property type="entry name" value="LCL_NRPS-like"/>
    <property type="match status" value="1"/>
</dbReference>
<dbReference type="AlphaFoldDB" id="A0A1G7HGI4"/>
<dbReference type="GO" id="GO:0031177">
    <property type="term" value="F:phosphopantetheine binding"/>
    <property type="evidence" value="ECO:0007669"/>
    <property type="project" value="TreeGrafter"/>
</dbReference>
<dbReference type="GO" id="GO:0043041">
    <property type="term" value="P:amino acid activation for nonribosomal peptide biosynthetic process"/>
    <property type="evidence" value="ECO:0007669"/>
    <property type="project" value="TreeGrafter"/>
</dbReference>
<comment type="cofactor">
    <cofactor evidence="1">
        <name>pantetheine 4'-phosphate</name>
        <dbReference type="ChEBI" id="CHEBI:47942"/>
    </cofactor>
</comment>
<dbReference type="SUPFAM" id="SSF52777">
    <property type="entry name" value="CoA-dependent acyltransferases"/>
    <property type="match status" value="2"/>
</dbReference>
<dbReference type="GO" id="GO:0003824">
    <property type="term" value="F:catalytic activity"/>
    <property type="evidence" value="ECO:0007669"/>
    <property type="project" value="UniProtKB-KW"/>
</dbReference>
<accession>A0A1G7HGI4</accession>
<dbReference type="GO" id="GO:0017000">
    <property type="term" value="P:antibiotic biosynthetic process"/>
    <property type="evidence" value="ECO:0007669"/>
    <property type="project" value="UniProtKB-KW"/>
</dbReference>
<proteinExistence type="inferred from homology"/>
<dbReference type="Gene3D" id="1.10.1200.10">
    <property type="entry name" value="ACP-like"/>
    <property type="match status" value="1"/>
</dbReference>
<dbReference type="Gene3D" id="3.30.300.30">
    <property type="match status" value="1"/>
</dbReference>
<keyword evidence="3" id="KW-0677">Repeat</keyword>
<dbReference type="EMBL" id="FNBG01000004">
    <property type="protein sequence ID" value="SDE99600.1"/>
    <property type="molecule type" value="Genomic_DNA"/>
</dbReference>
<organism evidence="7 8">
    <name type="scientific">Fontibacillus panacisegetis</name>
    <dbReference type="NCBI Taxonomy" id="670482"/>
    <lineage>
        <taxon>Bacteria</taxon>
        <taxon>Bacillati</taxon>
        <taxon>Bacillota</taxon>
        <taxon>Bacilli</taxon>
        <taxon>Bacillales</taxon>
        <taxon>Paenibacillaceae</taxon>
        <taxon>Fontibacillus</taxon>
    </lineage>
</organism>
<dbReference type="CDD" id="cd05930">
    <property type="entry name" value="A_NRPS"/>
    <property type="match status" value="1"/>
</dbReference>
<dbReference type="Gene3D" id="2.30.38.10">
    <property type="entry name" value="Luciferase, Domain 3"/>
    <property type="match status" value="1"/>
</dbReference>
<dbReference type="GO" id="GO:0008610">
    <property type="term" value="P:lipid biosynthetic process"/>
    <property type="evidence" value="ECO:0007669"/>
    <property type="project" value="UniProtKB-ARBA"/>
</dbReference>
<evidence type="ECO:0000313" key="8">
    <source>
        <dbReference type="Proteomes" id="UP000198972"/>
    </source>
</evidence>
<dbReference type="InterPro" id="IPR009081">
    <property type="entry name" value="PP-bd_ACP"/>
</dbReference>
<dbReference type="InterPro" id="IPR010071">
    <property type="entry name" value="AA_adenyl_dom"/>
</dbReference>
<evidence type="ECO:0000256" key="4">
    <source>
        <dbReference type="ARBA" id="ARBA00023194"/>
    </source>
</evidence>
<keyword evidence="4" id="KW-0045">Antibiotic biosynthesis</keyword>
<evidence type="ECO:0000256" key="3">
    <source>
        <dbReference type="ARBA" id="ARBA00022737"/>
    </source>
</evidence>
<gene>
    <name evidence="7" type="ORF">SAMN04488542_104160</name>
</gene>
<dbReference type="Gene3D" id="3.30.559.10">
    <property type="entry name" value="Chloramphenicol acetyltransferase-like domain"/>
    <property type="match status" value="1"/>
</dbReference>
<protein>
    <submittedName>
        <fullName evidence="7">Amino acid adenylation domain-containing protein</fullName>
    </submittedName>
</protein>
<dbReference type="InterPro" id="IPR036736">
    <property type="entry name" value="ACP-like_sf"/>
</dbReference>
<keyword evidence="8" id="KW-1185">Reference proteome</keyword>
<dbReference type="SUPFAM" id="SSF56801">
    <property type="entry name" value="Acetyl-CoA synthetase-like"/>
    <property type="match status" value="1"/>
</dbReference>
<feature type="domain" description="Carrier" evidence="6">
    <location>
        <begin position="536"/>
        <end position="611"/>
    </location>
</feature>
<dbReference type="FunFam" id="3.40.50.980:FF:000001">
    <property type="entry name" value="Non-ribosomal peptide synthetase"/>
    <property type="match status" value="1"/>
</dbReference>
<dbReference type="Gene3D" id="3.40.50.980">
    <property type="match status" value="2"/>
</dbReference>
<dbReference type="PANTHER" id="PTHR45527">
    <property type="entry name" value="NONRIBOSOMAL PEPTIDE SYNTHETASE"/>
    <property type="match status" value="1"/>
</dbReference>
<dbReference type="InterPro" id="IPR001242">
    <property type="entry name" value="Condensation_dom"/>
</dbReference>
<evidence type="ECO:0000256" key="5">
    <source>
        <dbReference type="ARBA" id="ARBA00023268"/>
    </source>
</evidence>
<dbReference type="GO" id="GO:0005737">
    <property type="term" value="C:cytoplasm"/>
    <property type="evidence" value="ECO:0007669"/>
    <property type="project" value="TreeGrafter"/>
</dbReference>
<dbReference type="SUPFAM" id="SSF47336">
    <property type="entry name" value="ACP-like"/>
    <property type="match status" value="1"/>
</dbReference>
<evidence type="ECO:0000313" key="7">
    <source>
        <dbReference type="EMBL" id="SDE99600.1"/>
    </source>
</evidence>